<evidence type="ECO:0000313" key="1">
    <source>
        <dbReference type="EMBL" id="KAI3782043.1"/>
    </source>
</evidence>
<dbReference type="EMBL" id="CM042010">
    <property type="protein sequence ID" value="KAI3782043.1"/>
    <property type="molecule type" value="Genomic_DNA"/>
</dbReference>
<reference evidence="2" key="1">
    <citation type="journal article" date="2022" name="Mol. Ecol. Resour.">
        <title>The genomes of chicory, endive, great burdock and yacon provide insights into Asteraceae palaeo-polyploidization history and plant inulin production.</title>
        <authorList>
            <person name="Fan W."/>
            <person name="Wang S."/>
            <person name="Wang H."/>
            <person name="Wang A."/>
            <person name="Jiang F."/>
            <person name="Liu H."/>
            <person name="Zhao H."/>
            <person name="Xu D."/>
            <person name="Zhang Y."/>
        </authorList>
    </citation>
    <scope>NUCLEOTIDE SEQUENCE [LARGE SCALE GENOMIC DNA]</scope>
    <source>
        <strain evidence="2">cv. Punajuju</strain>
    </source>
</reference>
<gene>
    <name evidence="1" type="ORF">L2E82_12075</name>
</gene>
<keyword evidence="2" id="KW-1185">Reference proteome</keyword>
<organism evidence="1 2">
    <name type="scientific">Cichorium intybus</name>
    <name type="common">Chicory</name>
    <dbReference type="NCBI Taxonomy" id="13427"/>
    <lineage>
        <taxon>Eukaryota</taxon>
        <taxon>Viridiplantae</taxon>
        <taxon>Streptophyta</taxon>
        <taxon>Embryophyta</taxon>
        <taxon>Tracheophyta</taxon>
        <taxon>Spermatophyta</taxon>
        <taxon>Magnoliopsida</taxon>
        <taxon>eudicotyledons</taxon>
        <taxon>Gunneridae</taxon>
        <taxon>Pentapetalae</taxon>
        <taxon>asterids</taxon>
        <taxon>campanulids</taxon>
        <taxon>Asterales</taxon>
        <taxon>Asteraceae</taxon>
        <taxon>Cichorioideae</taxon>
        <taxon>Cichorieae</taxon>
        <taxon>Cichoriinae</taxon>
        <taxon>Cichorium</taxon>
    </lineage>
</organism>
<evidence type="ECO:0000313" key="2">
    <source>
        <dbReference type="Proteomes" id="UP001055811"/>
    </source>
</evidence>
<accession>A0ACB9GG57</accession>
<reference evidence="1 2" key="2">
    <citation type="journal article" date="2022" name="Mol. Ecol. Resour.">
        <title>The genomes of chicory, endive, great burdock and yacon provide insights into Asteraceae paleo-polyploidization history and plant inulin production.</title>
        <authorList>
            <person name="Fan W."/>
            <person name="Wang S."/>
            <person name="Wang H."/>
            <person name="Wang A."/>
            <person name="Jiang F."/>
            <person name="Liu H."/>
            <person name="Zhao H."/>
            <person name="Xu D."/>
            <person name="Zhang Y."/>
        </authorList>
    </citation>
    <scope>NUCLEOTIDE SEQUENCE [LARGE SCALE GENOMIC DNA]</scope>
    <source>
        <strain evidence="2">cv. Punajuju</strain>
        <tissue evidence="1">Leaves</tissue>
    </source>
</reference>
<protein>
    <submittedName>
        <fullName evidence="1">Uncharacterized protein</fullName>
    </submittedName>
</protein>
<proteinExistence type="predicted"/>
<dbReference type="Proteomes" id="UP001055811">
    <property type="component" value="Linkage Group LG02"/>
</dbReference>
<name>A0ACB9GG57_CICIN</name>
<sequence>MKDQEPDKFSTTRMLSIFYHLKLSPTSLKSMFSGNTQKVMSDITKPIVFKALGHVPSQCSDSNFEKAHYFIKVSFRPAVLSSSGRKIPNPLTRSLYTSFRSTYKRSL</sequence>
<comment type="caution">
    <text evidence="1">The sequence shown here is derived from an EMBL/GenBank/DDBJ whole genome shotgun (WGS) entry which is preliminary data.</text>
</comment>